<evidence type="ECO:0000313" key="11">
    <source>
        <dbReference type="EMBL" id="RKP36530.1"/>
    </source>
</evidence>
<sequence length="301" mass="32402">AGEPKLPPQLVVYWGQNSNGAINPGDRSVWEKPLAKYCEDRVADVFVLSFLISFQPMVLNFAYHCETTFPGSSLLNCPDIGADIKACQKLGARVLLSLGGASGSYGFSSDSQGREFAHTLWQTFFVSPVSGSSGTAPLRPFGDAVLDGIDLDIEGGSTVGYVALVSELRTLFATDPSKRYLIAAAPQCPYPDALLQPVLNQAWVDLVMVQFYNNYCGVNHYPAQYNFQTWDTWARTVSINPNVSVLVGVPGGPAAAQSGFVAASTLQTIIADTRQRYPSFGGVMVWEASMAWATGFASQAM</sequence>
<evidence type="ECO:0000256" key="2">
    <source>
        <dbReference type="ARBA" id="ARBA00012729"/>
    </source>
</evidence>
<dbReference type="GO" id="GO:0008843">
    <property type="term" value="F:endochitinase activity"/>
    <property type="evidence" value="ECO:0007669"/>
    <property type="project" value="UniProtKB-EC"/>
</dbReference>
<evidence type="ECO:0000256" key="4">
    <source>
        <dbReference type="ARBA" id="ARBA00023024"/>
    </source>
</evidence>
<keyword evidence="12" id="KW-1185">Reference proteome</keyword>
<feature type="non-terminal residue" evidence="11">
    <location>
        <position position="301"/>
    </location>
</feature>
<dbReference type="GO" id="GO:0006032">
    <property type="term" value="P:chitin catabolic process"/>
    <property type="evidence" value="ECO:0007669"/>
    <property type="project" value="UniProtKB-KW"/>
</dbReference>
<protein>
    <recommendedName>
        <fullName evidence="2">chitinase</fullName>
        <ecNumber evidence="2">3.2.1.14</ecNumber>
    </recommendedName>
</protein>
<gene>
    <name evidence="11" type="ORF">BJ085DRAFT_7505</name>
</gene>
<dbReference type="GO" id="GO:0000272">
    <property type="term" value="P:polysaccharide catabolic process"/>
    <property type="evidence" value="ECO:0007669"/>
    <property type="project" value="UniProtKB-KW"/>
</dbReference>
<keyword evidence="7" id="KW-0624">Polysaccharide degradation</keyword>
<dbReference type="PROSITE" id="PS51910">
    <property type="entry name" value="GH18_2"/>
    <property type="match status" value="1"/>
</dbReference>
<dbReference type="CDD" id="cd02877">
    <property type="entry name" value="GH18_hevamine_XipI_class_III"/>
    <property type="match status" value="1"/>
</dbReference>
<comment type="similarity">
    <text evidence="9">Belongs to the glycosyl hydrolase 18 family.</text>
</comment>
<dbReference type="GO" id="GO:0005576">
    <property type="term" value="C:extracellular region"/>
    <property type="evidence" value="ECO:0007669"/>
    <property type="project" value="TreeGrafter"/>
</dbReference>
<evidence type="ECO:0000259" key="10">
    <source>
        <dbReference type="PROSITE" id="PS51910"/>
    </source>
</evidence>
<dbReference type="EC" id="3.2.1.14" evidence="2"/>
<accession>A0A4P9ZV81</accession>
<dbReference type="Proteomes" id="UP000268162">
    <property type="component" value="Unassembled WGS sequence"/>
</dbReference>
<dbReference type="InterPro" id="IPR017853">
    <property type="entry name" value="GH"/>
</dbReference>
<keyword evidence="3 8" id="KW-0378">Hydrolase</keyword>
<dbReference type="InterPro" id="IPR050542">
    <property type="entry name" value="Glycosyl_Hydrlase18_Chitinase"/>
</dbReference>
<dbReference type="PANTHER" id="PTHR45708:SF49">
    <property type="entry name" value="ENDOCHITINASE"/>
    <property type="match status" value="1"/>
</dbReference>
<evidence type="ECO:0000313" key="12">
    <source>
        <dbReference type="Proteomes" id="UP000268162"/>
    </source>
</evidence>
<comment type="catalytic activity">
    <reaction evidence="1">
        <text>Random endo-hydrolysis of N-acetyl-beta-D-glucosaminide (1-&gt;4)-beta-linkages in chitin and chitodextrins.</text>
        <dbReference type="EC" id="3.2.1.14"/>
    </reaction>
</comment>
<dbReference type="Pfam" id="PF00704">
    <property type="entry name" value="Glyco_hydro_18"/>
    <property type="match status" value="1"/>
</dbReference>
<evidence type="ECO:0000256" key="3">
    <source>
        <dbReference type="ARBA" id="ARBA00022801"/>
    </source>
</evidence>
<evidence type="ECO:0000256" key="8">
    <source>
        <dbReference type="RuleBase" id="RU000489"/>
    </source>
</evidence>
<evidence type="ECO:0000256" key="9">
    <source>
        <dbReference type="RuleBase" id="RU004453"/>
    </source>
</evidence>
<dbReference type="InterPro" id="IPR001223">
    <property type="entry name" value="Glyco_hydro18_cat"/>
</dbReference>
<keyword evidence="5" id="KW-0119">Carbohydrate metabolism</keyword>
<dbReference type="PANTHER" id="PTHR45708">
    <property type="entry name" value="ENDOCHITINASE"/>
    <property type="match status" value="1"/>
</dbReference>
<evidence type="ECO:0000256" key="5">
    <source>
        <dbReference type="ARBA" id="ARBA00023277"/>
    </source>
</evidence>
<keyword evidence="4" id="KW-0146">Chitin degradation</keyword>
<evidence type="ECO:0000256" key="6">
    <source>
        <dbReference type="ARBA" id="ARBA00023295"/>
    </source>
</evidence>
<dbReference type="InterPro" id="IPR045321">
    <property type="entry name" value="Cts1-like"/>
</dbReference>
<dbReference type="STRING" id="215637.A0A4P9ZV81"/>
<dbReference type="PROSITE" id="PS01095">
    <property type="entry name" value="GH18_1"/>
    <property type="match status" value="1"/>
</dbReference>
<dbReference type="Gene3D" id="3.20.20.80">
    <property type="entry name" value="Glycosidases"/>
    <property type="match status" value="1"/>
</dbReference>
<dbReference type="SUPFAM" id="SSF51445">
    <property type="entry name" value="(Trans)glycosidases"/>
    <property type="match status" value="1"/>
</dbReference>
<evidence type="ECO:0000256" key="1">
    <source>
        <dbReference type="ARBA" id="ARBA00000822"/>
    </source>
</evidence>
<proteinExistence type="inferred from homology"/>
<dbReference type="AlphaFoldDB" id="A0A4P9ZV81"/>
<organism evidence="11 12">
    <name type="scientific">Dimargaris cristalligena</name>
    <dbReference type="NCBI Taxonomy" id="215637"/>
    <lineage>
        <taxon>Eukaryota</taxon>
        <taxon>Fungi</taxon>
        <taxon>Fungi incertae sedis</taxon>
        <taxon>Zoopagomycota</taxon>
        <taxon>Kickxellomycotina</taxon>
        <taxon>Dimargaritomycetes</taxon>
        <taxon>Dimargaritales</taxon>
        <taxon>Dimargaritaceae</taxon>
        <taxon>Dimargaris</taxon>
    </lineage>
</organism>
<name>A0A4P9ZV81_9FUNG</name>
<evidence type="ECO:0000256" key="7">
    <source>
        <dbReference type="ARBA" id="ARBA00023326"/>
    </source>
</evidence>
<reference evidence="12" key="1">
    <citation type="journal article" date="2018" name="Nat. Microbiol.">
        <title>Leveraging single-cell genomics to expand the fungal tree of life.</title>
        <authorList>
            <person name="Ahrendt S.R."/>
            <person name="Quandt C.A."/>
            <person name="Ciobanu D."/>
            <person name="Clum A."/>
            <person name="Salamov A."/>
            <person name="Andreopoulos B."/>
            <person name="Cheng J.F."/>
            <person name="Woyke T."/>
            <person name="Pelin A."/>
            <person name="Henrissat B."/>
            <person name="Reynolds N.K."/>
            <person name="Benny G.L."/>
            <person name="Smith M.E."/>
            <person name="James T.Y."/>
            <person name="Grigoriev I.V."/>
        </authorList>
    </citation>
    <scope>NUCLEOTIDE SEQUENCE [LARGE SCALE GENOMIC DNA]</scope>
    <source>
        <strain evidence="12">RSA 468</strain>
    </source>
</reference>
<keyword evidence="6 8" id="KW-0326">Glycosidase</keyword>
<feature type="non-terminal residue" evidence="11">
    <location>
        <position position="1"/>
    </location>
</feature>
<feature type="domain" description="GH18" evidence="10">
    <location>
        <begin position="8"/>
        <end position="301"/>
    </location>
</feature>
<dbReference type="InterPro" id="IPR001579">
    <property type="entry name" value="Glyco_hydro_18_chit_AS"/>
</dbReference>
<dbReference type="EMBL" id="ML002638">
    <property type="protein sequence ID" value="RKP36530.1"/>
    <property type="molecule type" value="Genomic_DNA"/>
</dbReference>